<accession>A0ABV0RN78</accession>
<proteinExistence type="predicted"/>
<reference evidence="1 2" key="1">
    <citation type="submission" date="2021-06" db="EMBL/GenBank/DDBJ databases">
        <authorList>
            <person name="Palmer J.M."/>
        </authorList>
    </citation>
    <scope>NUCLEOTIDE SEQUENCE [LARGE SCALE GENOMIC DNA]</scope>
    <source>
        <strain evidence="1 2">XC_2019</strain>
        <tissue evidence="1">Muscle</tissue>
    </source>
</reference>
<protein>
    <submittedName>
        <fullName evidence="1">Uncharacterized protein</fullName>
    </submittedName>
</protein>
<comment type="caution">
    <text evidence="1">The sequence shown here is derived from an EMBL/GenBank/DDBJ whole genome shotgun (WGS) entry which is preliminary data.</text>
</comment>
<gene>
    <name evidence="1" type="ORF">XENOCAPTIV_002334</name>
</gene>
<dbReference type="EMBL" id="JAHRIN010051647">
    <property type="protein sequence ID" value="MEQ2209674.1"/>
    <property type="molecule type" value="Genomic_DNA"/>
</dbReference>
<organism evidence="1 2">
    <name type="scientific">Xenoophorus captivus</name>
    <dbReference type="NCBI Taxonomy" id="1517983"/>
    <lineage>
        <taxon>Eukaryota</taxon>
        <taxon>Metazoa</taxon>
        <taxon>Chordata</taxon>
        <taxon>Craniata</taxon>
        <taxon>Vertebrata</taxon>
        <taxon>Euteleostomi</taxon>
        <taxon>Actinopterygii</taxon>
        <taxon>Neopterygii</taxon>
        <taxon>Teleostei</taxon>
        <taxon>Neoteleostei</taxon>
        <taxon>Acanthomorphata</taxon>
        <taxon>Ovalentaria</taxon>
        <taxon>Atherinomorphae</taxon>
        <taxon>Cyprinodontiformes</taxon>
        <taxon>Goodeidae</taxon>
        <taxon>Xenoophorus</taxon>
    </lineage>
</organism>
<evidence type="ECO:0000313" key="2">
    <source>
        <dbReference type="Proteomes" id="UP001434883"/>
    </source>
</evidence>
<sequence>MRRCDNSGVKEVGSCGDGKIKVSTTPSGVHRFYSKTPAVADRLELASQRQQHASSSFLVHCGTSPAVSSRELRCSPCFSSTSQRESVYSYLVEGSSESEPQTSD</sequence>
<evidence type="ECO:0000313" key="1">
    <source>
        <dbReference type="EMBL" id="MEQ2209674.1"/>
    </source>
</evidence>
<name>A0ABV0RN78_9TELE</name>
<dbReference type="Proteomes" id="UP001434883">
    <property type="component" value="Unassembled WGS sequence"/>
</dbReference>
<keyword evidence="2" id="KW-1185">Reference proteome</keyword>